<feature type="region of interest" description="Disordered" evidence="1">
    <location>
        <begin position="264"/>
        <end position="297"/>
    </location>
</feature>
<organism evidence="2 3">
    <name type="scientific">Amylocarpus encephaloides</name>
    <dbReference type="NCBI Taxonomy" id="45428"/>
    <lineage>
        <taxon>Eukaryota</taxon>
        <taxon>Fungi</taxon>
        <taxon>Dikarya</taxon>
        <taxon>Ascomycota</taxon>
        <taxon>Pezizomycotina</taxon>
        <taxon>Leotiomycetes</taxon>
        <taxon>Helotiales</taxon>
        <taxon>Helotiales incertae sedis</taxon>
        <taxon>Amylocarpus</taxon>
    </lineage>
</organism>
<feature type="non-terminal residue" evidence="2">
    <location>
        <position position="1"/>
    </location>
</feature>
<dbReference type="Proteomes" id="UP000824998">
    <property type="component" value="Unassembled WGS sequence"/>
</dbReference>
<evidence type="ECO:0000256" key="1">
    <source>
        <dbReference type="SAM" id="MobiDB-lite"/>
    </source>
</evidence>
<sequence length="418" mass="47140">KILGLYPCHLATTYLDGSKTCCNILDASVNNLECWLSLYTNNYGHTVLDNLFITILKGHTSCTPVTVDDAFQKLRRFPGEEVDICGRWDADSECVRELFANGNASIPFEWKHMFCHTSIQAVVHCIGRIFGPVDALDVNTPSGLFMKRCQCCEVPLKFFPLHSLVLIAFHLARSGCEGENLFGILACLVCLLANGANPLFKATDSLKALMGTERADECSHEDIDPLELAERVPKTLMTFWTEEAKLGWQVFCATLSLARDERNDEPFEHSDDEMEIDLSSDAQDVDDETELEEDEPCENYKPAHDNFYCQSRTIGTLWAAIQTELLSYRRLNEGDEWLSKNFNMLSLLDGLRNGGAISIPLVENDMISPYCQCGRFLNVDDEACACVAEACAYYFCNMEDWERSAYITLPEDGCEWYE</sequence>
<evidence type="ECO:0000313" key="2">
    <source>
        <dbReference type="EMBL" id="KAG9228623.1"/>
    </source>
</evidence>
<keyword evidence="3" id="KW-1185">Reference proteome</keyword>
<gene>
    <name evidence="2" type="ORF">BJ875DRAFT_526067</name>
</gene>
<comment type="caution">
    <text evidence="2">The sequence shown here is derived from an EMBL/GenBank/DDBJ whole genome shotgun (WGS) entry which is preliminary data.</text>
</comment>
<dbReference type="AlphaFoldDB" id="A0A9P7Y732"/>
<feature type="compositionally biased region" description="Acidic residues" evidence="1">
    <location>
        <begin position="270"/>
        <end position="297"/>
    </location>
</feature>
<accession>A0A9P7Y732</accession>
<dbReference type="EMBL" id="MU251892">
    <property type="protein sequence ID" value="KAG9228623.1"/>
    <property type="molecule type" value="Genomic_DNA"/>
</dbReference>
<protein>
    <submittedName>
        <fullName evidence="2">Uncharacterized protein</fullName>
    </submittedName>
</protein>
<proteinExistence type="predicted"/>
<dbReference type="OrthoDB" id="539213at2759"/>
<evidence type="ECO:0000313" key="3">
    <source>
        <dbReference type="Proteomes" id="UP000824998"/>
    </source>
</evidence>
<reference evidence="2" key="1">
    <citation type="journal article" date="2021" name="IMA Fungus">
        <title>Genomic characterization of three marine fungi, including Emericellopsis atlantica sp. nov. with signatures of a generalist lifestyle and marine biomass degradation.</title>
        <authorList>
            <person name="Hagestad O.C."/>
            <person name="Hou L."/>
            <person name="Andersen J.H."/>
            <person name="Hansen E.H."/>
            <person name="Altermark B."/>
            <person name="Li C."/>
            <person name="Kuhnert E."/>
            <person name="Cox R.J."/>
            <person name="Crous P.W."/>
            <person name="Spatafora J.W."/>
            <person name="Lail K."/>
            <person name="Amirebrahimi M."/>
            <person name="Lipzen A."/>
            <person name="Pangilinan J."/>
            <person name="Andreopoulos W."/>
            <person name="Hayes R.D."/>
            <person name="Ng V."/>
            <person name="Grigoriev I.V."/>
            <person name="Jackson S.A."/>
            <person name="Sutton T.D.S."/>
            <person name="Dobson A.D.W."/>
            <person name="Rama T."/>
        </authorList>
    </citation>
    <scope>NUCLEOTIDE SEQUENCE</scope>
    <source>
        <strain evidence="2">TRa018bII</strain>
    </source>
</reference>
<name>A0A9P7Y732_9HELO</name>